<organism evidence="1 2">
    <name type="scientific">Ophiocordyceps australis</name>
    <dbReference type="NCBI Taxonomy" id="1399860"/>
    <lineage>
        <taxon>Eukaryota</taxon>
        <taxon>Fungi</taxon>
        <taxon>Dikarya</taxon>
        <taxon>Ascomycota</taxon>
        <taxon>Pezizomycotina</taxon>
        <taxon>Sordariomycetes</taxon>
        <taxon>Hypocreomycetidae</taxon>
        <taxon>Hypocreales</taxon>
        <taxon>Ophiocordycipitaceae</taxon>
        <taxon>Ophiocordyceps</taxon>
    </lineage>
</organism>
<name>A0A2C5XW25_9HYPO</name>
<gene>
    <name evidence="1" type="ORF">CDD81_4168</name>
</gene>
<accession>A0A2C5XW25</accession>
<dbReference type="OrthoDB" id="10355855at2759"/>
<keyword evidence="2" id="KW-1185">Reference proteome</keyword>
<reference evidence="1 2" key="1">
    <citation type="submission" date="2017-06" db="EMBL/GenBank/DDBJ databases">
        <title>Ant-infecting Ophiocordyceps genomes reveal a high diversity of potential behavioral manipulation genes and a possible major role for enterotoxins.</title>
        <authorList>
            <person name="De Bekker C."/>
            <person name="Evans H.C."/>
            <person name="Brachmann A."/>
            <person name="Hughes D.P."/>
        </authorList>
    </citation>
    <scope>NUCLEOTIDE SEQUENCE [LARGE SCALE GENOMIC DNA]</scope>
    <source>
        <strain evidence="1 2">Map64</strain>
    </source>
</reference>
<dbReference type="Proteomes" id="UP000226192">
    <property type="component" value="Unassembled WGS sequence"/>
</dbReference>
<dbReference type="EMBL" id="NJET01000274">
    <property type="protein sequence ID" value="PHH58904.1"/>
    <property type="molecule type" value="Genomic_DNA"/>
</dbReference>
<protein>
    <submittedName>
        <fullName evidence="1">Uncharacterized protein</fullName>
    </submittedName>
</protein>
<dbReference type="AlphaFoldDB" id="A0A2C5XW25"/>
<proteinExistence type="predicted"/>
<sequence>MLPSLPLHPPCTFGPVPRLDPAPHLNDLASLDEAPGTAIASHIKAASSCLGFLPRFNPALRLGSGLMPSLGPASRLGHLPHLDSMLRINPLSQFGPLSQAGLAVSAGLRRASASIPSPVFALPEFQLEPLHDDDARRT</sequence>
<evidence type="ECO:0000313" key="2">
    <source>
        <dbReference type="Proteomes" id="UP000226192"/>
    </source>
</evidence>
<comment type="caution">
    <text evidence="1">The sequence shown here is derived from an EMBL/GenBank/DDBJ whole genome shotgun (WGS) entry which is preliminary data.</text>
</comment>
<evidence type="ECO:0000313" key="1">
    <source>
        <dbReference type="EMBL" id="PHH58904.1"/>
    </source>
</evidence>